<evidence type="ECO:0000313" key="3">
    <source>
        <dbReference type="Proteomes" id="UP001558652"/>
    </source>
</evidence>
<name>A0ABD0YL88_9HEMI</name>
<feature type="compositionally biased region" description="Polar residues" evidence="1">
    <location>
        <begin position="84"/>
        <end position="122"/>
    </location>
</feature>
<accession>A0ABD0YL88</accession>
<protein>
    <submittedName>
        <fullName evidence="2">Uncharacterized protein</fullName>
    </submittedName>
</protein>
<sequence>MTCVDRATDATDRLISKTTSTEPPLEDPTYYDEVVEEEQKEELQTTTTEAPKKTLLRGSVRPFKSNEDLLAALRKRRLLDGKPSQPSTKTPNTVPSAASQPNSAEQTSVRRGKSNPNTSANETGGRKFSPRGGSKQLSQQQDVTSTEQPVEQAKVSRFRGRKS</sequence>
<evidence type="ECO:0000313" key="2">
    <source>
        <dbReference type="EMBL" id="KAL1116624.1"/>
    </source>
</evidence>
<proteinExistence type="predicted"/>
<feature type="region of interest" description="Disordered" evidence="1">
    <location>
        <begin position="1"/>
        <end position="163"/>
    </location>
</feature>
<dbReference type="AlphaFoldDB" id="A0ABD0YL88"/>
<feature type="compositionally biased region" description="Acidic residues" evidence="1">
    <location>
        <begin position="29"/>
        <end position="40"/>
    </location>
</feature>
<organism evidence="2 3">
    <name type="scientific">Ranatra chinensis</name>
    <dbReference type="NCBI Taxonomy" id="642074"/>
    <lineage>
        <taxon>Eukaryota</taxon>
        <taxon>Metazoa</taxon>
        <taxon>Ecdysozoa</taxon>
        <taxon>Arthropoda</taxon>
        <taxon>Hexapoda</taxon>
        <taxon>Insecta</taxon>
        <taxon>Pterygota</taxon>
        <taxon>Neoptera</taxon>
        <taxon>Paraneoptera</taxon>
        <taxon>Hemiptera</taxon>
        <taxon>Heteroptera</taxon>
        <taxon>Panheteroptera</taxon>
        <taxon>Nepomorpha</taxon>
        <taxon>Nepidae</taxon>
        <taxon>Ranatrinae</taxon>
        <taxon>Ranatra</taxon>
    </lineage>
</organism>
<comment type="caution">
    <text evidence="2">The sequence shown here is derived from an EMBL/GenBank/DDBJ whole genome shotgun (WGS) entry which is preliminary data.</text>
</comment>
<feature type="compositionally biased region" description="Basic and acidic residues" evidence="1">
    <location>
        <begin position="1"/>
        <end position="15"/>
    </location>
</feature>
<dbReference type="EMBL" id="JBFDAA010000017">
    <property type="protein sequence ID" value="KAL1116624.1"/>
    <property type="molecule type" value="Genomic_DNA"/>
</dbReference>
<dbReference type="Proteomes" id="UP001558652">
    <property type="component" value="Unassembled WGS sequence"/>
</dbReference>
<reference evidence="2 3" key="1">
    <citation type="submission" date="2024-07" db="EMBL/GenBank/DDBJ databases">
        <title>Chromosome-level genome assembly of the water stick insect Ranatra chinensis (Heteroptera: Nepidae).</title>
        <authorList>
            <person name="Liu X."/>
        </authorList>
    </citation>
    <scope>NUCLEOTIDE SEQUENCE [LARGE SCALE GENOMIC DNA]</scope>
    <source>
        <strain evidence="2">Cailab_2021Rc</strain>
        <tissue evidence="2">Muscle</tissue>
    </source>
</reference>
<keyword evidence="3" id="KW-1185">Reference proteome</keyword>
<feature type="compositionally biased region" description="Polar residues" evidence="1">
    <location>
        <begin position="135"/>
        <end position="149"/>
    </location>
</feature>
<evidence type="ECO:0000256" key="1">
    <source>
        <dbReference type="SAM" id="MobiDB-lite"/>
    </source>
</evidence>
<gene>
    <name evidence="2" type="ORF">AAG570_005096</name>
</gene>